<accession>A0AAD5XGW3</accession>
<gene>
    <name evidence="2" type="ORF">HK100_011464</name>
</gene>
<keyword evidence="3" id="KW-1185">Reference proteome</keyword>
<proteinExistence type="predicted"/>
<name>A0AAD5XGW3_9FUNG</name>
<feature type="compositionally biased region" description="Polar residues" evidence="1">
    <location>
        <begin position="18"/>
        <end position="46"/>
    </location>
</feature>
<feature type="region of interest" description="Disordered" evidence="1">
    <location>
        <begin position="371"/>
        <end position="393"/>
    </location>
</feature>
<feature type="compositionally biased region" description="Low complexity" evidence="1">
    <location>
        <begin position="265"/>
        <end position="308"/>
    </location>
</feature>
<feature type="compositionally biased region" description="Polar residues" evidence="1">
    <location>
        <begin position="371"/>
        <end position="390"/>
    </location>
</feature>
<feature type="region of interest" description="Disordered" evidence="1">
    <location>
        <begin position="427"/>
        <end position="468"/>
    </location>
</feature>
<evidence type="ECO:0000313" key="2">
    <source>
        <dbReference type="EMBL" id="KAJ3139452.1"/>
    </source>
</evidence>
<feature type="compositionally biased region" description="Basic and acidic residues" evidence="1">
    <location>
        <begin position="147"/>
        <end position="159"/>
    </location>
</feature>
<comment type="caution">
    <text evidence="2">The sequence shown here is derived from an EMBL/GenBank/DDBJ whole genome shotgun (WGS) entry which is preliminary data.</text>
</comment>
<evidence type="ECO:0000256" key="1">
    <source>
        <dbReference type="SAM" id="MobiDB-lite"/>
    </source>
</evidence>
<evidence type="ECO:0000313" key="3">
    <source>
        <dbReference type="Proteomes" id="UP001211907"/>
    </source>
</evidence>
<organism evidence="2 3">
    <name type="scientific">Physocladia obscura</name>
    <dbReference type="NCBI Taxonomy" id="109957"/>
    <lineage>
        <taxon>Eukaryota</taxon>
        <taxon>Fungi</taxon>
        <taxon>Fungi incertae sedis</taxon>
        <taxon>Chytridiomycota</taxon>
        <taxon>Chytridiomycota incertae sedis</taxon>
        <taxon>Chytridiomycetes</taxon>
        <taxon>Chytridiales</taxon>
        <taxon>Chytriomycetaceae</taxon>
        <taxon>Physocladia</taxon>
    </lineage>
</organism>
<dbReference type="AlphaFoldDB" id="A0AAD5XGW3"/>
<feature type="compositionally biased region" description="Polar residues" evidence="1">
    <location>
        <begin position="309"/>
        <end position="328"/>
    </location>
</feature>
<feature type="region of interest" description="Disordered" evidence="1">
    <location>
        <begin position="136"/>
        <end position="175"/>
    </location>
</feature>
<feature type="region of interest" description="Disordered" evidence="1">
    <location>
        <begin position="1"/>
        <end position="52"/>
    </location>
</feature>
<feature type="compositionally biased region" description="Low complexity" evidence="1">
    <location>
        <begin position="237"/>
        <end position="257"/>
    </location>
</feature>
<dbReference type="Proteomes" id="UP001211907">
    <property type="component" value="Unassembled WGS sequence"/>
</dbReference>
<dbReference type="EMBL" id="JADGJH010000071">
    <property type="protein sequence ID" value="KAJ3139452.1"/>
    <property type="molecule type" value="Genomic_DNA"/>
</dbReference>
<feature type="compositionally biased region" description="Gly residues" evidence="1">
    <location>
        <begin position="433"/>
        <end position="445"/>
    </location>
</feature>
<feature type="compositionally biased region" description="Low complexity" evidence="1">
    <location>
        <begin position="458"/>
        <end position="468"/>
    </location>
</feature>
<feature type="region of interest" description="Disordered" evidence="1">
    <location>
        <begin position="205"/>
        <end position="358"/>
    </location>
</feature>
<reference evidence="2" key="1">
    <citation type="submission" date="2020-05" db="EMBL/GenBank/DDBJ databases">
        <title>Phylogenomic resolution of chytrid fungi.</title>
        <authorList>
            <person name="Stajich J.E."/>
            <person name="Amses K."/>
            <person name="Simmons R."/>
            <person name="Seto K."/>
            <person name="Myers J."/>
            <person name="Bonds A."/>
            <person name="Quandt C.A."/>
            <person name="Barry K."/>
            <person name="Liu P."/>
            <person name="Grigoriev I."/>
            <person name="Longcore J.E."/>
            <person name="James T.Y."/>
        </authorList>
    </citation>
    <scope>NUCLEOTIDE SEQUENCE</scope>
    <source>
        <strain evidence="2">JEL0513</strain>
    </source>
</reference>
<protein>
    <submittedName>
        <fullName evidence="2">Uncharacterized protein</fullName>
    </submittedName>
</protein>
<sequence length="468" mass="50364">MAKNKVRGPSNPAPPAAKNSTQSQSKVTATSSSAITGRSAINSQIAAMNHEHDMLTRQHQQYPAPVMNKRHSFSSSSYLQVSDSTTTASAVVATPTSAAQYNNMNSASNMGVGNYRSNARSKEIADLENELRNSEFSRSNADSLPEFSEHVQTKSGSREKLRKFSTPKSSSNLSLKNNYEFGNPTWNGVINNGTASIDVPQMITKQPSNPVSFPTTPIPPTPQRTKSTGSFFRMLFSSSSSSHPTSSSPLPDQQSSSFRLRRGRQSPQQQLQPPQQIPQQQQQQQTQMVYQNPPYQQRSSQQQQHNAQPVLNISTSRTRRVPSQSNLRPKSPAAPKTPRTPFGSFFPRLSARTPQAPTSLPSAMTYYAMRSPSTTGSIQPGSPTSSNKSANIGGKLAPPMPEIPAEFLDGTRTASIAGANVRIERRKSHSGSGFVGAGGVGGVGAGTTTQGRMKSSLKKSASSFFGAK</sequence>